<keyword evidence="3" id="KW-1185">Reference proteome</keyword>
<feature type="region of interest" description="Disordered" evidence="1">
    <location>
        <begin position="1"/>
        <end position="20"/>
    </location>
</feature>
<gene>
    <name evidence="2" type="ORF">ACFYZM_23430</name>
</gene>
<evidence type="ECO:0000256" key="1">
    <source>
        <dbReference type="SAM" id="MobiDB-lite"/>
    </source>
</evidence>
<dbReference type="EMBL" id="JBIAUT010000009">
    <property type="protein sequence ID" value="MFF4219216.1"/>
    <property type="molecule type" value="Genomic_DNA"/>
</dbReference>
<dbReference type="Proteomes" id="UP001602123">
    <property type="component" value="Unassembled WGS sequence"/>
</dbReference>
<evidence type="ECO:0000313" key="3">
    <source>
        <dbReference type="Proteomes" id="UP001602123"/>
    </source>
</evidence>
<dbReference type="RefSeq" id="WP_388630396.1">
    <property type="nucleotide sequence ID" value="NZ_JBIAUT010000009.1"/>
</dbReference>
<reference evidence="2 3" key="1">
    <citation type="submission" date="2024-10" db="EMBL/GenBank/DDBJ databases">
        <title>The Natural Products Discovery Center: Release of the First 8490 Sequenced Strains for Exploring Actinobacteria Biosynthetic Diversity.</title>
        <authorList>
            <person name="Kalkreuter E."/>
            <person name="Kautsar S.A."/>
            <person name="Yang D."/>
            <person name="Bader C.D."/>
            <person name="Teijaro C.N."/>
            <person name="Fluegel L."/>
            <person name="Davis C.M."/>
            <person name="Simpson J.R."/>
            <person name="Lauterbach L."/>
            <person name="Steele A.D."/>
            <person name="Gui C."/>
            <person name="Meng S."/>
            <person name="Li G."/>
            <person name="Viehrig K."/>
            <person name="Ye F."/>
            <person name="Su P."/>
            <person name="Kiefer A.F."/>
            <person name="Nichols A."/>
            <person name="Cepeda A.J."/>
            <person name="Yan W."/>
            <person name="Fan B."/>
            <person name="Jiang Y."/>
            <person name="Adhikari A."/>
            <person name="Zheng C.-J."/>
            <person name="Schuster L."/>
            <person name="Cowan T.M."/>
            <person name="Smanski M.J."/>
            <person name="Chevrette M.G."/>
            <person name="De Carvalho L.P.S."/>
            <person name="Shen B."/>
        </authorList>
    </citation>
    <scope>NUCLEOTIDE SEQUENCE [LARGE SCALE GENOMIC DNA]</scope>
    <source>
        <strain evidence="2 3">NPDC001650</strain>
    </source>
</reference>
<organism evidence="2 3">
    <name type="scientific">Streptomyces nondiastaticus</name>
    <dbReference type="NCBI Taxonomy" id="3154512"/>
    <lineage>
        <taxon>Bacteria</taxon>
        <taxon>Bacillati</taxon>
        <taxon>Actinomycetota</taxon>
        <taxon>Actinomycetes</taxon>
        <taxon>Kitasatosporales</taxon>
        <taxon>Streptomycetaceae</taxon>
        <taxon>Streptomyces</taxon>
    </lineage>
</organism>
<name>A0ABW6U2Z3_9ACTN</name>
<accession>A0ABW6U2Z3</accession>
<comment type="caution">
    <text evidence="2">The sequence shown here is derived from an EMBL/GenBank/DDBJ whole genome shotgun (WGS) entry which is preliminary data.</text>
</comment>
<proteinExistence type="predicted"/>
<evidence type="ECO:0000313" key="2">
    <source>
        <dbReference type="EMBL" id="MFF4219216.1"/>
    </source>
</evidence>
<sequence length="311" mass="31322">MGAGADNAGDKMVVGRTNESEERTVLVAKGGDEDGYGEDYVLRVAIENDRVLRDVPEGVDAVHASGTVPLPTGGALGTLPPGNGLVAVGANGVVGYVHDAPRDKLQEQQVHAGVLGAGTTALPGVFGRGAPGVVGYSQDAARDVAWETADPSAVCGRATGIGVRGKGDDGGVRGESENNFGVEGKSTLASGVRGASERAAGVFGEGSPGVMGNGPGNGNGGVFESEKGAQLRLTPRRMGPLGPTVPTTPEAVLVNERQHGPRLPKNGQAGEFTTLDDPAGTCTLWFCVSGPGPGPARWAQVLLGPAFDGRA</sequence>
<protein>
    <submittedName>
        <fullName evidence="2">Uncharacterized protein</fullName>
    </submittedName>
</protein>